<evidence type="ECO:0000256" key="7">
    <source>
        <dbReference type="ARBA" id="ARBA00023277"/>
    </source>
</evidence>
<keyword evidence="7" id="KW-0119">Carbohydrate metabolism</keyword>
<gene>
    <name evidence="11" type="ORF">GGP41_006999</name>
</gene>
<dbReference type="GO" id="GO:0045493">
    <property type="term" value="P:xylan catabolic process"/>
    <property type="evidence" value="ECO:0007669"/>
    <property type="project" value="UniProtKB-KW"/>
</dbReference>
<evidence type="ECO:0000256" key="2">
    <source>
        <dbReference type="ARBA" id="ARBA00013091"/>
    </source>
</evidence>
<dbReference type="Gene3D" id="3.40.50.1820">
    <property type="entry name" value="alpha/beta hydrolase"/>
    <property type="match status" value="1"/>
</dbReference>
<keyword evidence="6" id="KW-0378">Hydrolase</keyword>
<dbReference type="InterPro" id="IPR029058">
    <property type="entry name" value="AB_hydrolase_fold"/>
</dbReference>
<feature type="chain" id="PRO_5034963470" description="feruloyl esterase" evidence="10">
    <location>
        <begin position="21"/>
        <end position="331"/>
    </location>
</feature>
<reference evidence="11" key="1">
    <citation type="submission" date="2019-11" db="EMBL/GenBank/DDBJ databases">
        <title>Bipolaris sorokiniana Genome sequencing.</title>
        <authorList>
            <person name="Wang H."/>
        </authorList>
    </citation>
    <scope>NUCLEOTIDE SEQUENCE</scope>
</reference>
<keyword evidence="8" id="KW-0624">Polysaccharide degradation</keyword>
<evidence type="ECO:0000256" key="5">
    <source>
        <dbReference type="ARBA" id="ARBA00022729"/>
    </source>
</evidence>
<evidence type="ECO:0000313" key="12">
    <source>
        <dbReference type="Proteomes" id="UP000624244"/>
    </source>
</evidence>
<comment type="caution">
    <text evidence="11">The sequence shown here is derived from an EMBL/GenBank/DDBJ whole genome shotgun (WGS) entry which is preliminary data.</text>
</comment>
<feature type="signal peptide" evidence="10">
    <location>
        <begin position="1"/>
        <end position="20"/>
    </location>
</feature>
<dbReference type="PANTHER" id="PTHR38050:SF2">
    <property type="entry name" value="FERULOYL ESTERASE C-RELATED"/>
    <property type="match status" value="1"/>
</dbReference>
<proteinExistence type="predicted"/>
<dbReference type="SUPFAM" id="SSF53474">
    <property type="entry name" value="alpha/beta-Hydrolases"/>
    <property type="match status" value="1"/>
</dbReference>
<dbReference type="InterPro" id="IPR043595">
    <property type="entry name" value="FaeB/C/D"/>
</dbReference>
<evidence type="ECO:0000256" key="3">
    <source>
        <dbReference type="ARBA" id="ARBA00022525"/>
    </source>
</evidence>
<dbReference type="AlphaFoldDB" id="A0A8H6E0F7"/>
<organism evidence="11 12">
    <name type="scientific">Cochliobolus sativus</name>
    <name type="common">Common root rot and spot blotch fungus</name>
    <name type="synonym">Bipolaris sorokiniana</name>
    <dbReference type="NCBI Taxonomy" id="45130"/>
    <lineage>
        <taxon>Eukaryota</taxon>
        <taxon>Fungi</taxon>
        <taxon>Dikarya</taxon>
        <taxon>Ascomycota</taxon>
        <taxon>Pezizomycotina</taxon>
        <taxon>Dothideomycetes</taxon>
        <taxon>Pleosporomycetidae</taxon>
        <taxon>Pleosporales</taxon>
        <taxon>Pleosporineae</taxon>
        <taxon>Pleosporaceae</taxon>
        <taxon>Bipolaris</taxon>
    </lineage>
</organism>
<evidence type="ECO:0000256" key="9">
    <source>
        <dbReference type="ARBA" id="ARBA00034075"/>
    </source>
</evidence>
<dbReference type="Proteomes" id="UP000624244">
    <property type="component" value="Unassembled WGS sequence"/>
</dbReference>
<evidence type="ECO:0000256" key="8">
    <source>
        <dbReference type="ARBA" id="ARBA00023326"/>
    </source>
</evidence>
<name>A0A8H6E0F7_COCSA</name>
<dbReference type="EC" id="3.1.1.73" evidence="2"/>
<comment type="catalytic activity">
    <reaction evidence="9">
        <text>feruloyl-polysaccharide + H2O = ferulate + polysaccharide.</text>
        <dbReference type="EC" id="3.1.1.73"/>
    </reaction>
</comment>
<keyword evidence="5 10" id="KW-0732">Signal</keyword>
<comment type="subcellular location">
    <subcellularLocation>
        <location evidence="1">Secreted</location>
    </subcellularLocation>
</comment>
<evidence type="ECO:0000256" key="10">
    <source>
        <dbReference type="SAM" id="SignalP"/>
    </source>
</evidence>
<dbReference type="GO" id="GO:0005576">
    <property type="term" value="C:extracellular region"/>
    <property type="evidence" value="ECO:0007669"/>
    <property type="project" value="UniProtKB-SubCell"/>
</dbReference>
<evidence type="ECO:0000256" key="6">
    <source>
        <dbReference type="ARBA" id="ARBA00022801"/>
    </source>
</evidence>
<keyword evidence="4" id="KW-0858">Xylan degradation</keyword>
<sequence>MAPLTLALGVLAGLTPLALASPGCGSSLPINFKPGTSTHNVTISSKSVIGQTTQREYILHLPTNYAPSNNKPAPLIFAFHGQLQPARNMEKISQLSDPNFNKDSIVVYPAGMDVQAPGVQWLGDVAAPNSSVIDDRIFVDEIRKNLTGTFCVDEKRLYATGVSNGGSMVALLMCDAALNKHFAAVSTVGGAFYPDAVMTEPLYQAGCKPDLRGRALPYLNLHGLSDKIVPYNGNNTPPFIPVREWIDTWVARDNCESNYVTEVTENGTVTDLKWKCNGHKDLVLHREVKGYGHGWPSRVEQGEPFDSMSGGSTKWDAAPYILNWFSKWATY</sequence>
<dbReference type="PANTHER" id="PTHR38050">
    <property type="match status" value="1"/>
</dbReference>
<evidence type="ECO:0000313" key="11">
    <source>
        <dbReference type="EMBL" id="KAF5854253.1"/>
    </source>
</evidence>
<accession>A0A8H6E0F7</accession>
<evidence type="ECO:0000256" key="1">
    <source>
        <dbReference type="ARBA" id="ARBA00004613"/>
    </source>
</evidence>
<protein>
    <recommendedName>
        <fullName evidence="2">feruloyl esterase</fullName>
        <ecNumber evidence="2">3.1.1.73</ecNumber>
    </recommendedName>
</protein>
<dbReference type="EMBL" id="WNKQ01000001">
    <property type="protein sequence ID" value="KAF5854253.1"/>
    <property type="molecule type" value="Genomic_DNA"/>
</dbReference>
<evidence type="ECO:0000256" key="4">
    <source>
        <dbReference type="ARBA" id="ARBA00022651"/>
    </source>
</evidence>
<dbReference type="GO" id="GO:0030600">
    <property type="term" value="F:feruloyl esterase activity"/>
    <property type="evidence" value="ECO:0007669"/>
    <property type="project" value="UniProtKB-EC"/>
</dbReference>
<keyword evidence="3" id="KW-0964">Secreted</keyword>